<feature type="domain" description="CobQ/CobB/MinD/ParA nucleotide binding" evidence="1">
    <location>
        <begin position="5"/>
        <end position="182"/>
    </location>
</feature>
<dbReference type="NCBIfam" id="NF041546">
    <property type="entry name" value="ParA_partition"/>
    <property type="match status" value="1"/>
</dbReference>
<dbReference type="SUPFAM" id="SSF52540">
    <property type="entry name" value="P-loop containing nucleoside triphosphate hydrolases"/>
    <property type="match status" value="1"/>
</dbReference>
<dbReference type="PIRSF" id="PIRSF009320">
    <property type="entry name" value="Nuc_binding_HP_1000"/>
    <property type="match status" value="1"/>
</dbReference>
<dbReference type="InterPro" id="IPR002586">
    <property type="entry name" value="CobQ/CobB/MinD/ParA_Nub-bd_dom"/>
</dbReference>
<dbReference type="PANTHER" id="PTHR13696:SF96">
    <property type="entry name" value="COBQ_COBB_MIND_PARA NUCLEOTIDE BINDING DOMAIN-CONTAINING PROTEIN"/>
    <property type="match status" value="1"/>
</dbReference>
<dbReference type="Proteomes" id="UP000295096">
    <property type="component" value="Unassembled WGS sequence"/>
</dbReference>
<gene>
    <name evidence="2" type="ORF">E2C06_03215</name>
</gene>
<name>A0A4V3AAL4_9PROT</name>
<comment type="caution">
    <text evidence="2">The sequence shown here is derived from an EMBL/GenBank/DDBJ whole genome shotgun (WGS) entry which is preliminary data.</text>
</comment>
<dbReference type="AlphaFoldDB" id="A0A4V3AAL4"/>
<dbReference type="OrthoDB" id="9804460at2"/>
<keyword evidence="3" id="KW-1185">Reference proteome</keyword>
<dbReference type="InterPro" id="IPR048089">
    <property type="entry name" value="McdA"/>
</dbReference>
<evidence type="ECO:0000313" key="2">
    <source>
        <dbReference type="EMBL" id="TDH63865.1"/>
    </source>
</evidence>
<dbReference type="EMBL" id="SMSJ01000003">
    <property type="protein sequence ID" value="TDH63865.1"/>
    <property type="molecule type" value="Genomic_DNA"/>
</dbReference>
<organism evidence="2 3">
    <name type="scientific">Dankookia rubra</name>
    <dbReference type="NCBI Taxonomy" id="1442381"/>
    <lineage>
        <taxon>Bacteria</taxon>
        <taxon>Pseudomonadati</taxon>
        <taxon>Pseudomonadota</taxon>
        <taxon>Alphaproteobacteria</taxon>
        <taxon>Acetobacterales</taxon>
        <taxon>Roseomonadaceae</taxon>
        <taxon>Dankookia</taxon>
    </lineage>
</organism>
<dbReference type="InterPro" id="IPR027417">
    <property type="entry name" value="P-loop_NTPase"/>
</dbReference>
<dbReference type="Pfam" id="PF01656">
    <property type="entry name" value="CbiA"/>
    <property type="match status" value="1"/>
</dbReference>
<sequence>MAFVVAVAQQKGGAGKSTVAANLAAALAALGHRVALLDIDPQASLGRWHAERVKRGPKAGGLDFDAAAGWRVPATLDRLRPGHDYVILDTPPHAETEAKLAIRTADLVLMPLQPSPADLWACEATLKLAKEEKRRVAAVLNRAPAQGKLKAAVLAALAKQGVAVLDQAIGNRVQFASAFLDGLAVTESAPKGLAAAEMRAVAAEIIALARRRT</sequence>
<proteinExistence type="predicted"/>
<evidence type="ECO:0000259" key="1">
    <source>
        <dbReference type="Pfam" id="PF01656"/>
    </source>
</evidence>
<dbReference type="Gene3D" id="3.40.50.300">
    <property type="entry name" value="P-loop containing nucleotide triphosphate hydrolases"/>
    <property type="match status" value="1"/>
</dbReference>
<dbReference type="InterPro" id="IPR050678">
    <property type="entry name" value="DNA_Partitioning_ATPase"/>
</dbReference>
<evidence type="ECO:0000313" key="3">
    <source>
        <dbReference type="Proteomes" id="UP000295096"/>
    </source>
</evidence>
<dbReference type="PANTHER" id="PTHR13696">
    <property type="entry name" value="P-LOOP CONTAINING NUCLEOSIDE TRIPHOSPHATE HYDROLASE"/>
    <property type="match status" value="1"/>
</dbReference>
<reference evidence="2 3" key="1">
    <citation type="journal article" date="2016" name="J. Microbiol.">
        <title>Dankookia rubra gen. nov., sp. nov., an alphaproteobacterium isolated from sediment of a shallow stream.</title>
        <authorList>
            <person name="Kim W.H."/>
            <person name="Kim D.H."/>
            <person name="Kang K."/>
            <person name="Ahn T.Y."/>
        </authorList>
    </citation>
    <scope>NUCLEOTIDE SEQUENCE [LARGE SCALE GENOMIC DNA]</scope>
    <source>
        <strain evidence="2 3">JCM30602</strain>
    </source>
</reference>
<dbReference type="RefSeq" id="WP_133287145.1">
    <property type="nucleotide sequence ID" value="NZ_SMSJ01000003.1"/>
</dbReference>
<protein>
    <submittedName>
        <fullName evidence="2">ParA family protein</fullName>
    </submittedName>
</protein>
<accession>A0A4V3AAL4</accession>
<dbReference type="CDD" id="cd02042">
    <property type="entry name" value="ParAB_family"/>
    <property type="match status" value="1"/>
</dbReference>